<feature type="compositionally biased region" description="Pro residues" evidence="1">
    <location>
        <begin position="200"/>
        <end position="210"/>
    </location>
</feature>
<sequence>MSSLRTHATTPPHAMDRARTRHRRRDRRVAVRRNEPRRDTVADHHDPYSPPYRRCSDATQSSPLPRQLPRRRDESWSRGASATSPRRAVERPRYQRGGDGDSRWTVSARAASSSSSSGRPWSPPRHHRNAPPESFRRCAPERHADVVSSPTKRIPEELLRIPEYRREYHGRRRYHQQPHAVAGVGAPTAEPSARARPVPGSIPSPTPPPLSNTNIGTTNTTTTNTKTNTKAGIGGAQTGTSTDSETTRTHHSHGATNTATASITAATPDLTEASLTSLESNIMTTSVMTTFPNHGTTVSTTLPSHRTPTTVDRVPKEVRASSAVILHDSDDTESLAGEPRPTRNKKTGNTKDPTTREAVHVGARIEVVPSGNGAGGRATVIQQRVSSSDSSCYLRYDDGNREWIRLESRRWRLLADDGNSRRDHHSDRPPSLDAQTFLVKTALVAQKQPQLSGTENDRLSENEEEKPSRVDHCTAPTCRSAKGSTRITPAIGNADPSASRTVDELETTAVRSHVDPACLESNERDVNSITSTSSRLLEAQRHADLDPFTTHQRQSETTVTEFDLGNLADENWVAAGAIPRDRDDDSDSDEEEIMEWASRMFGVARPQPTLDPSPAAAETDEEVFDWSAWGDVHIPISEKVKLGRRRKYQEVVDSEGASRRRAKKLKRARRKETRRMQMEAQDARIRAEDEDRRRKKEEARPLTTAEIQKILGEDDCCDESSNWVRRSARQPSKAAINSPLMKALVEKLRNNDSDMVVLKMKKYVNDPNAPQVVIDAALDALEENTNCEALYIQNFNEGMRDEQVLRLIKILQRPSCKIWNLNIGETYKVRAKTWRQFAQGLRDTKVTHMYASEHTISTELKDEIRSTIRDNRSKHSMHCDPENLDTIIRCTHCWWNPINTKSLRPYIKKRGYEFMLQNKEAQGLKGTMNGADLK</sequence>
<organism evidence="2">
    <name type="scientific">Phaeodactylum tricornutum</name>
    <name type="common">Diatom</name>
    <dbReference type="NCBI Taxonomy" id="2850"/>
    <lineage>
        <taxon>Eukaryota</taxon>
        <taxon>Sar</taxon>
        <taxon>Stramenopiles</taxon>
        <taxon>Ochrophyta</taxon>
        <taxon>Bacillariophyta</taxon>
        <taxon>Bacillariophyceae</taxon>
        <taxon>Bacillariophycidae</taxon>
        <taxon>Naviculales</taxon>
        <taxon>Phaeodactylaceae</taxon>
        <taxon>Phaeodactylum</taxon>
    </lineage>
</organism>
<feature type="compositionally biased region" description="Basic and acidic residues" evidence="1">
    <location>
        <begin position="28"/>
        <end position="47"/>
    </location>
</feature>
<feature type="compositionally biased region" description="Basic and acidic residues" evidence="1">
    <location>
        <begin position="455"/>
        <end position="472"/>
    </location>
</feature>
<feature type="region of interest" description="Disordered" evidence="1">
    <location>
        <begin position="1"/>
        <end position="151"/>
    </location>
</feature>
<evidence type="ECO:0000313" key="2">
    <source>
        <dbReference type="EMBL" id="CAG9294655.1"/>
    </source>
</evidence>
<feature type="compositionally biased region" description="Basic residues" evidence="1">
    <location>
        <begin position="659"/>
        <end position="673"/>
    </location>
</feature>
<feature type="region of interest" description="Disordered" evidence="1">
    <location>
        <begin position="327"/>
        <end position="356"/>
    </location>
</feature>
<reference evidence="2" key="1">
    <citation type="submission" date="2022-02" db="EMBL/GenBank/DDBJ databases">
        <authorList>
            <person name="Giguere J D."/>
        </authorList>
    </citation>
    <scope>NUCLEOTIDE SEQUENCE</scope>
    <source>
        <strain evidence="2">CCAP 1055/1</strain>
    </source>
</reference>
<dbReference type="EMBL" id="OU594950">
    <property type="protein sequence ID" value="CAG9294655.1"/>
    <property type="molecule type" value="Genomic_DNA"/>
</dbReference>
<gene>
    <name evidence="2" type="ORF">PTTT1_LOCUS55401</name>
</gene>
<feature type="compositionally biased region" description="Basic and acidic residues" evidence="1">
    <location>
        <begin position="87"/>
        <end position="102"/>
    </location>
</feature>
<feature type="compositionally biased region" description="Basic and acidic residues" evidence="1">
    <location>
        <begin position="674"/>
        <end position="700"/>
    </location>
</feature>
<evidence type="ECO:0000256" key="1">
    <source>
        <dbReference type="SAM" id="MobiDB-lite"/>
    </source>
</evidence>
<feature type="compositionally biased region" description="Low complexity" evidence="1">
    <location>
        <begin position="107"/>
        <end position="120"/>
    </location>
</feature>
<feature type="region of interest" description="Disordered" evidence="1">
    <location>
        <begin position="170"/>
        <end position="259"/>
    </location>
</feature>
<protein>
    <submittedName>
        <fullName evidence="2">Uncharacterized protein</fullName>
    </submittedName>
</protein>
<feature type="region of interest" description="Disordered" evidence="1">
    <location>
        <begin position="445"/>
        <end position="498"/>
    </location>
</feature>
<dbReference type="Gene3D" id="3.80.10.10">
    <property type="entry name" value="Ribonuclease Inhibitor"/>
    <property type="match status" value="1"/>
</dbReference>
<dbReference type="InterPro" id="IPR032675">
    <property type="entry name" value="LRR_dom_sf"/>
</dbReference>
<dbReference type="AlphaFoldDB" id="A0A8J9TG99"/>
<dbReference type="Proteomes" id="UP000836788">
    <property type="component" value="Chromosome 9"/>
</dbReference>
<accession>A0A8J9TG99</accession>
<feature type="compositionally biased region" description="Basic and acidic residues" evidence="1">
    <location>
        <begin position="134"/>
        <end position="145"/>
    </location>
</feature>
<feature type="region of interest" description="Disordered" evidence="1">
    <location>
        <begin position="653"/>
        <end position="701"/>
    </location>
</feature>
<feature type="compositionally biased region" description="Low complexity" evidence="1">
    <location>
        <begin position="211"/>
        <end position="231"/>
    </location>
</feature>
<name>A0A8J9TG99_PHATR</name>
<proteinExistence type="predicted"/>